<dbReference type="InterPro" id="IPR050154">
    <property type="entry name" value="UbiB_kinase"/>
</dbReference>
<comment type="similarity">
    <text evidence="1">Belongs to the protein kinase superfamily. ADCK protein kinase family.</text>
</comment>
<dbReference type="EMBL" id="OZ021735">
    <property type="protein sequence ID" value="CAK9309619.1"/>
    <property type="molecule type" value="Genomic_DNA"/>
</dbReference>
<keyword evidence="4" id="KW-1185">Reference proteome</keyword>
<evidence type="ECO:0000256" key="1">
    <source>
        <dbReference type="ARBA" id="ARBA00009670"/>
    </source>
</evidence>
<sequence>MYRKPEEEKPKTFASNSLTNFRNSNKMLLIPSPPSSSSSSLPAIVQSRRHPLFHLHTSPFRNSLSPRRILHFRPCAVNGTTAVDSFTEKSGYLFDLTAYEAESLAEYSVSKIAAIYRRKPLLVLRRLLQVGSSLGRWFGLRVIDDLRERSDLMFEVRAAELRNILVELGPAYIKIAQAVSSRADLIPPSYLDELSLLQDQIAPFSSKLAFDMIEQELKIPLDELFSEISPEPTAAASLGQVYQARLRRNGQVVAVKVQRPGVQAAIALDILILRYLAAVFRKVAKLNTDLQAVVDEWATSLFKEMDYRREAKNGRKFRQLYGSLQDVLVPQMFMEHTTRRVLTMEWVKGQKLTAVKDLYLVEVGVYCSFNQLLEYGFYHADPHPGNLLRTSDGKLAYLDFGMMGEFKQELRDGFIEACLHLVNRDFDALAKDFVTLGLLPPTADKQAVTQALTAVFQNAVSKGVRSISFGDLLGNLGTTMYKFKFRIPSYFSLVIRSLAVLEGIAVSFNPNYKVLGSTYPWIARKVLTDNSPKLKSSLISLLYKEGVFRIDRLESLITESLRARMEKSSLRQDLEIQSNRVVVKEVLSFALSEKGSFLRDLLLQEIAKGLDALGLATLDSINSVTATRIPFGSSVSVSMMTKEDVNNLRTLGRLILLLSGSQENPSNQMILQGGNKNQFTGLDEASVREVLSVLSVIPELPPESQQQILNLPVEVARRLISRVTARTLRRLWS</sequence>
<name>A0ABP0XN76_9ROSI</name>
<dbReference type="PROSITE" id="PS50011">
    <property type="entry name" value="PROTEIN_KINASE_DOM"/>
    <property type="match status" value="1"/>
</dbReference>
<dbReference type="Proteomes" id="UP001642487">
    <property type="component" value="Chromosome 1"/>
</dbReference>
<accession>A0ABP0XN76</accession>
<feature type="domain" description="Protein kinase" evidence="2">
    <location>
        <begin position="227"/>
        <end position="561"/>
    </location>
</feature>
<dbReference type="InterPro" id="IPR011009">
    <property type="entry name" value="Kinase-like_dom_sf"/>
</dbReference>
<organism evidence="3 4">
    <name type="scientific">Citrullus colocynthis</name>
    <name type="common">colocynth</name>
    <dbReference type="NCBI Taxonomy" id="252529"/>
    <lineage>
        <taxon>Eukaryota</taxon>
        <taxon>Viridiplantae</taxon>
        <taxon>Streptophyta</taxon>
        <taxon>Embryophyta</taxon>
        <taxon>Tracheophyta</taxon>
        <taxon>Spermatophyta</taxon>
        <taxon>Magnoliopsida</taxon>
        <taxon>eudicotyledons</taxon>
        <taxon>Gunneridae</taxon>
        <taxon>Pentapetalae</taxon>
        <taxon>rosids</taxon>
        <taxon>fabids</taxon>
        <taxon>Cucurbitales</taxon>
        <taxon>Cucurbitaceae</taxon>
        <taxon>Benincaseae</taxon>
        <taxon>Citrullus</taxon>
    </lineage>
</organism>
<proteinExistence type="inferred from homology"/>
<reference evidence="3 4" key="1">
    <citation type="submission" date="2024-03" db="EMBL/GenBank/DDBJ databases">
        <authorList>
            <person name="Gkanogiannis A."/>
            <person name="Becerra Lopez-Lavalle L."/>
        </authorList>
    </citation>
    <scope>NUCLEOTIDE SEQUENCE [LARGE SCALE GENOMIC DNA]</scope>
</reference>
<dbReference type="CDD" id="cd05121">
    <property type="entry name" value="ABC1_ADCK3-like"/>
    <property type="match status" value="1"/>
</dbReference>
<dbReference type="Gene3D" id="1.10.510.10">
    <property type="entry name" value="Transferase(Phosphotransferase) domain 1"/>
    <property type="match status" value="1"/>
</dbReference>
<dbReference type="PANTHER" id="PTHR10566:SF119">
    <property type="entry name" value="OS04G0640500 PROTEIN"/>
    <property type="match status" value="1"/>
</dbReference>
<dbReference type="Pfam" id="PF03109">
    <property type="entry name" value="ABC1"/>
    <property type="match status" value="1"/>
</dbReference>
<dbReference type="InterPro" id="IPR004147">
    <property type="entry name" value="ABC1_dom"/>
</dbReference>
<evidence type="ECO:0000313" key="3">
    <source>
        <dbReference type="EMBL" id="CAK9309619.1"/>
    </source>
</evidence>
<dbReference type="SUPFAM" id="SSF56112">
    <property type="entry name" value="Protein kinase-like (PK-like)"/>
    <property type="match status" value="1"/>
</dbReference>
<protein>
    <recommendedName>
        <fullName evidence="2">Protein kinase domain-containing protein</fullName>
    </recommendedName>
</protein>
<dbReference type="InterPro" id="IPR000719">
    <property type="entry name" value="Prot_kinase_dom"/>
</dbReference>
<dbReference type="PANTHER" id="PTHR10566">
    <property type="entry name" value="CHAPERONE-ACTIVITY OF BC1 COMPLEX CABC1 -RELATED"/>
    <property type="match status" value="1"/>
</dbReference>
<gene>
    <name evidence="3" type="ORF">CITCOLO1_LOCUS1202</name>
</gene>
<evidence type="ECO:0000313" key="4">
    <source>
        <dbReference type="Proteomes" id="UP001642487"/>
    </source>
</evidence>
<evidence type="ECO:0000259" key="2">
    <source>
        <dbReference type="PROSITE" id="PS50011"/>
    </source>
</evidence>